<name>A0A3L6TC82_PANMI</name>
<evidence type="ECO:0000313" key="2">
    <source>
        <dbReference type="Proteomes" id="UP000275267"/>
    </source>
</evidence>
<keyword evidence="2" id="KW-1185">Reference proteome</keyword>
<dbReference type="EMBL" id="PQIB02000002">
    <property type="protein sequence ID" value="RLN35782.1"/>
    <property type="molecule type" value="Genomic_DNA"/>
</dbReference>
<reference evidence="2" key="1">
    <citation type="journal article" date="2019" name="Nat. Commun.">
        <title>The genome of broomcorn millet.</title>
        <authorList>
            <person name="Zou C."/>
            <person name="Miki D."/>
            <person name="Li D."/>
            <person name="Tang Q."/>
            <person name="Xiao L."/>
            <person name="Rajput S."/>
            <person name="Deng P."/>
            <person name="Jia W."/>
            <person name="Huang R."/>
            <person name="Zhang M."/>
            <person name="Sun Y."/>
            <person name="Hu J."/>
            <person name="Fu X."/>
            <person name="Schnable P.S."/>
            <person name="Li F."/>
            <person name="Zhang H."/>
            <person name="Feng B."/>
            <person name="Zhu X."/>
            <person name="Liu R."/>
            <person name="Schnable J.C."/>
            <person name="Zhu J.-K."/>
            <person name="Zhang H."/>
        </authorList>
    </citation>
    <scope>NUCLEOTIDE SEQUENCE [LARGE SCALE GENOMIC DNA]</scope>
</reference>
<accession>A0A3L6TC82</accession>
<dbReference type="Proteomes" id="UP000275267">
    <property type="component" value="Unassembled WGS sequence"/>
</dbReference>
<protein>
    <submittedName>
        <fullName evidence="1">Uncharacterized protein</fullName>
    </submittedName>
</protein>
<gene>
    <name evidence="1" type="ORF">C2845_PM03G05510</name>
</gene>
<dbReference type="AlphaFoldDB" id="A0A3L6TC82"/>
<sequence>MLRPCQHDQDTYTTSYFYTQIYQHTTRKLTTSELAPIALHLDTPSVFSSPLGRIWPLVPEVVDPAGDYRVPDDWMPPGYDGGREEGHHRGLPAQGLVDRVMPGTRKLKSIKTAPIESITPKLISAAFNSSESSTHILFASRLPDIVSTARRRRVKSLSSLRRLCLGYK</sequence>
<proteinExistence type="predicted"/>
<comment type="caution">
    <text evidence="1">The sequence shown here is derived from an EMBL/GenBank/DDBJ whole genome shotgun (WGS) entry which is preliminary data.</text>
</comment>
<evidence type="ECO:0000313" key="1">
    <source>
        <dbReference type="EMBL" id="RLN35782.1"/>
    </source>
</evidence>
<organism evidence="1 2">
    <name type="scientific">Panicum miliaceum</name>
    <name type="common">Proso millet</name>
    <name type="synonym">Broomcorn millet</name>
    <dbReference type="NCBI Taxonomy" id="4540"/>
    <lineage>
        <taxon>Eukaryota</taxon>
        <taxon>Viridiplantae</taxon>
        <taxon>Streptophyta</taxon>
        <taxon>Embryophyta</taxon>
        <taxon>Tracheophyta</taxon>
        <taxon>Spermatophyta</taxon>
        <taxon>Magnoliopsida</taxon>
        <taxon>Liliopsida</taxon>
        <taxon>Poales</taxon>
        <taxon>Poaceae</taxon>
        <taxon>PACMAD clade</taxon>
        <taxon>Panicoideae</taxon>
        <taxon>Panicodae</taxon>
        <taxon>Paniceae</taxon>
        <taxon>Panicinae</taxon>
        <taxon>Panicum</taxon>
        <taxon>Panicum sect. Panicum</taxon>
    </lineage>
</organism>